<organism evidence="2 3">
    <name type="scientific">Anatilimnocola aggregata</name>
    <dbReference type="NCBI Taxonomy" id="2528021"/>
    <lineage>
        <taxon>Bacteria</taxon>
        <taxon>Pseudomonadati</taxon>
        <taxon>Planctomycetota</taxon>
        <taxon>Planctomycetia</taxon>
        <taxon>Pirellulales</taxon>
        <taxon>Pirellulaceae</taxon>
        <taxon>Anatilimnocola</taxon>
    </lineage>
</organism>
<evidence type="ECO:0000313" key="2">
    <source>
        <dbReference type="EMBL" id="QDU29136.1"/>
    </source>
</evidence>
<dbReference type="Proteomes" id="UP000315017">
    <property type="component" value="Chromosome"/>
</dbReference>
<protein>
    <submittedName>
        <fullName evidence="2">Uncharacterized protein</fullName>
    </submittedName>
</protein>
<evidence type="ECO:0000256" key="1">
    <source>
        <dbReference type="SAM" id="SignalP"/>
    </source>
</evidence>
<evidence type="ECO:0000313" key="3">
    <source>
        <dbReference type="Proteomes" id="UP000315017"/>
    </source>
</evidence>
<dbReference type="RefSeq" id="WP_145092509.1">
    <property type="nucleotide sequence ID" value="NZ_CP036274.1"/>
</dbReference>
<dbReference type="KEGG" id="aagg:ETAA8_42430"/>
<name>A0A517YFY2_9BACT</name>
<dbReference type="OrthoDB" id="260797at2"/>
<reference evidence="2 3" key="1">
    <citation type="submission" date="2019-02" db="EMBL/GenBank/DDBJ databases">
        <title>Deep-cultivation of Planctomycetes and their phenomic and genomic characterization uncovers novel biology.</title>
        <authorList>
            <person name="Wiegand S."/>
            <person name="Jogler M."/>
            <person name="Boedeker C."/>
            <person name="Pinto D."/>
            <person name="Vollmers J."/>
            <person name="Rivas-Marin E."/>
            <person name="Kohn T."/>
            <person name="Peeters S.H."/>
            <person name="Heuer A."/>
            <person name="Rast P."/>
            <person name="Oberbeckmann S."/>
            <person name="Bunk B."/>
            <person name="Jeske O."/>
            <person name="Meyerdierks A."/>
            <person name="Storesund J.E."/>
            <person name="Kallscheuer N."/>
            <person name="Luecker S."/>
            <person name="Lage O.M."/>
            <person name="Pohl T."/>
            <person name="Merkel B.J."/>
            <person name="Hornburger P."/>
            <person name="Mueller R.-W."/>
            <person name="Bruemmer F."/>
            <person name="Labrenz M."/>
            <person name="Spormann A.M."/>
            <person name="Op den Camp H."/>
            <person name="Overmann J."/>
            <person name="Amann R."/>
            <person name="Jetten M.S.M."/>
            <person name="Mascher T."/>
            <person name="Medema M.H."/>
            <person name="Devos D.P."/>
            <person name="Kaster A.-K."/>
            <person name="Ovreas L."/>
            <person name="Rohde M."/>
            <person name="Galperin M.Y."/>
            <person name="Jogler C."/>
        </authorList>
    </citation>
    <scope>NUCLEOTIDE SEQUENCE [LARGE SCALE GENOMIC DNA]</scope>
    <source>
        <strain evidence="2 3">ETA_A8</strain>
    </source>
</reference>
<feature type="signal peptide" evidence="1">
    <location>
        <begin position="1"/>
        <end position="27"/>
    </location>
</feature>
<dbReference type="EMBL" id="CP036274">
    <property type="protein sequence ID" value="QDU29136.1"/>
    <property type="molecule type" value="Genomic_DNA"/>
</dbReference>
<keyword evidence="1" id="KW-0732">Signal</keyword>
<dbReference type="AlphaFoldDB" id="A0A517YFY2"/>
<feature type="chain" id="PRO_5021745599" evidence="1">
    <location>
        <begin position="28"/>
        <end position="358"/>
    </location>
</feature>
<keyword evidence="3" id="KW-1185">Reference proteome</keyword>
<sequence precursor="true">MVVSRRTLLASASALALPGLLWGQEPAATKPVEPAEGKSFNEFTPQSERAVRKGEEFLMKTMHRDGGCGVDVGQPQDIGCSAMVGLALMAQGNTPVEGNRSREVQRIVSYILRATEVMPNDDITSQTGTQLQNKIGRHAHSFFAALFLAEVIGEGWDTEPVRDGLKKIIAAIVGTQTPDGHWGNQSWAPTLGTVMGWVALRASHYAGMKVGSSPDITAKHLVQQMSTSLNQNQGSWMHTLYKNATGIRVLYALGMENEPVAKKAFQDVAGLVTKDNTAFSQAGGEEYLAFHLITETMLQKGGNDWATWYPTVRDKIISVQNADGSWTGHHCITSRTFCTAAAILVLTAPNRYLPISQA</sequence>
<dbReference type="Gene3D" id="1.50.10.20">
    <property type="match status" value="1"/>
</dbReference>
<dbReference type="InterPro" id="IPR008930">
    <property type="entry name" value="Terpenoid_cyclase/PrenylTrfase"/>
</dbReference>
<accession>A0A517YFY2</accession>
<gene>
    <name evidence="2" type="ORF">ETAA8_42430</name>
</gene>
<dbReference type="SUPFAM" id="SSF48239">
    <property type="entry name" value="Terpenoid cyclases/Protein prenyltransferases"/>
    <property type="match status" value="1"/>
</dbReference>
<proteinExistence type="predicted"/>